<dbReference type="PANTHER" id="PTHR37959:SF2">
    <property type="entry name" value="SECRETED PROTEIN"/>
    <property type="match status" value="1"/>
</dbReference>
<evidence type="ECO:0000313" key="3">
    <source>
        <dbReference type="Proteomes" id="UP001331761"/>
    </source>
</evidence>
<comment type="caution">
    <text evidence="2">The sequence shown here is derived from an EMBL/GenBank/DDBJ whole genome shotgun (WGS) entry which is preliminary data.</text>
</comment>
<accession>A0AAN8F1A7</accession>
<keyword evidence="1" id="KW-0732">Signal</keyword>
<feature type="signal peptide" evidence="1">
    <location>
        <begin position="1"/>
        <end position="22"/>
    </location>
</feature>
<name>A0AAN8F1A7_TRICO</name>
<protein>
    <recommendedName>
        <fullName evidence="4">Secreted protein</fullName>
    </recommendedName>
</protein>
<proteinExistence type="predicted"/>
<dbReference type="Proteomes" id="UP001331761">
    <property type="component" value="Unassembled WGS sequence"/>
</dbReference>
<evidence type="ECO:0000256" key="1">
    <source>
        <dbReference type="SAM" id="SignalP"/>
    </source>
</evidence>
<evidence type="ECO:0000313" key="2">
    <source>
        <dbReference type="EMBL" id="KAK5968795.1"/>
    </source>
</evidence>
<dbReference type="EMBL" id="WIXE01021000">
    <property type="protein sequence ID" value="KAK5968795.1"/>
    <property type="molecule type" value="Genomic_DNA"/>
</dbReference>
<organism evidence="2 3">
    <name type="scientific">Trichostrongylus colubriformis</name>
    <name type="common">Black scour worm</name>
    <dbReference type="NCBI Taxonomy" id="6319"/>
    <lineage>
        <taxon>Eukaryota</taxon>
        <taxon>Metazoa</taxon>
        <taxon>Ecdysozoa</taxon>
        <taxon>Nematoda</taxon>
        <taxon>Chromadorea</taxon>
        <taxon>Rhabditida</taxon>
        <taxon>Rhabditina</taxon>
        <taxon>Rhabditomorpha</taxon>
        <taxon>Strongyloidea</taxon>
        <taxon>Trichostrongylidae</taxon>
        <taxon>Trichostrongylus</taxon>
    </lineage>
</organism>
<gene>
    <name evidence="2" type="ORF">GCK32_002741</name>
</gene>
<evidence type="ECO:0008006" key="4">
    <source>
        <dbReference type="Google" id="ProtNLM"/>
    </source>
</evidence>
<reference evidence="2 3" key="1">
    <citation type="submission" date="2019-10" db="EMBL/GenBank/DDBJ databases">
        <title>Assembly and Annotation for the nematode Trichostrongylus colubriformis.</title>
        <authorList>
            <person name="Martin J."/>
        </authorList>
    </citation>
    <scope>NUCLEOTIDE SEQUENCE [LARGE SCALE GENOMIC DNA]</scope>
    <source>
        <strain evidence="2">G859</strain>
        <tissue evidence="2">Whole worm</tissue>
    </source>
</reference>
<dbReference type="PANTHER" id="PTHR37959">
    <property type="entry name" value="PROTEIN CBG15758"/>
    <property type="match status" value="1"/>
</dbReference>
<sequence length="78" mass="8196">MYILYVLCALLLLDTLTHVAQAAADGKLPCGFSCTRRASVATMLDGLFSRAECSGNGNVLARCSPCCAMKALSQGLHT</sequence>
<feature type="non-terminal residue" evidence="2">
    <location>
        <position position="78"/>
    </location>
</feature>
<feature type="chain" id="PRO_5042879352" description="Secreted protein" evidence="1">
    <location>
        <begin position="23"/>
        <end position="78"/>
    </location>
</feature>
<dbReference type="AlphaFoldDB" id="A0AAN8F1A7"/>
<keyword evidence="3" id="KW-1185">Reference proteome</keyword>